<evidence type="ECO:0000313" key="9">
    <source>
        <dbReference type="Proteomes" id="UP000018680"/>
    </source>
</evidence>
<dbReference type="STRING" id="1307761.L21SP2_1198"/>
<keyword evidence="8" id="KW-0966">Cell projection</keyword>
<dbReference type="PATRIC" id="fig|1307761.3.peg.1192"/>
<dbReference type="eggNOG" id="COG1684">
    <property type="taxonomic scope" value="Bacteria"/>
</dbReference>
<evidence type="ECO:0000313" key="8">
    <source>
        <dbReference type="EMBL" id="AHC14599.1"/>
    </source>
</evidence>
<keyword evidence="4 7" id="KW-0812">Transmembrane</keyword>
<keyword evidence="6 7" id="KW-0472">Membrane</keyword>
<evidence type="ECO:0000256" key="1">
    <source>
        <dbReference type="ARBA" id="ARBA00004651"/>
    </source>
</evidence>
<evidence type="ECO:0000256" key="4">
    <source>
        <dbReference type="ARBA" id="ARBA00022692"/>
    </source>
</evidence>
<evidence type="ECO:0000256" key="3">
    <source>
        <dbReference type="ARBA" id="ARBA00022475"/>
    </source>
</evidence>
<feature type="transmembrane region" description="Helical" evidence="7">
    <location>
        <begin position="37"/>
        <end position="55"/>
    </location>
</feature>
<feature type="transmembrane region" description="Helical" evidence="7">
    <location>
        <begin position="182"/>
        <end position="201"/>
    </location>
</feature>
<name>V5WGC6_9SPIO</name>
<comment type="similarity">
    <text evidence="2">Belongs to the FliR/MopE/SpaR family.</text>
</comment>
<keyword evidence="8" id="KW-0969">Cilium</keyword>
<evidence type="ECO:0000256" key="6">
    <source>
        <dbReference type="ARBA" id="ARBA00023136"/>
    </source>
</evidence>
<evidence type="ECO:0000256" key="7">
    <source>
        <dbReference type="SAM" id="Phobius"/>
    </source>
</evidence>
<proteinExistence type="inferred from homology"/>
<protein>
    <submittedName>
        <fullName evidence="8">Flagellar biosynthesis protein FliR</fullName>
    </submittedName>
</protein>
<dbReference type="GO" id="GO:0006605">
    <property type="term" value="P:protein targeting"/>
    <property type="evidence" value="ECO:0007669"/>
    <property type="project" value="InterPro"/>
</dbReference>
<dbReference type="Proteomes" id="UP000018680">
    <property type="component" value="Chromosome"/>
</dbReference>
<dbReference type="EMBL" id="CP006939">
    <property type="protein sequence ID" value="AHC14599.1"/>
    <property type="molecule type" value="Genomic_DNA"/>
</dbReference>
<keyword evidence="5 7" id="KW-1133">Transmembrane helix</keyword>
<dbReference type="KEGG" id="slr:L21SP2_1198"/>
<evidence type="ECO:0000256" key="2">
    <source>
        <dbReference type="ARBA" id="ARBA00009772"/>
    </source>
</evidence>
<reference evidence="8 9" key="1">
    <citation type="journal article" date="2015" name="Stand. Genomic Sci.">
        <title>Complete genome sequence and description of Salinispira pacifica gen. nov., sp. nov., a novel spirochaete isolated form a hypersaline microbial mat.</title>
        <authorList>
            <person name="Ben Hania W."/>
            <person name="Joseph M."/>
            <person name="Schumann P."/>
            <person name="Bunk B."/>
            <person name="Fiebig A."/>
            <person name="Sproer C."/>
            <person name="Klenk H.P."/>
            <person name="Fardeau M.L."/>
            <person name="Spring S."/>
        </authorList>
    </citation>
    <scope>NUCLEOTIDE SEQUENCE [LARGE SCALE GENOMIC DNA]</scope>
    <source>
        <strain evidence="8 9">L21-RPul-D2</strain>
    </source>
</reference>
<feature type="transmembrane region" description="Helical" evidence="7">
    <location>
        <begin position="207"/>
        <end position="225"/>
    </location>
</feature>
<dbReference type="HOGENOM" id="CLU_063626_2_0_12"/>
<dbReference type="PANTHER" id="PTHR30065">
    <property type="entry name" value="FLAGELLAR BIOSYNTHETIC PROTEIN FLIR"/>
    <property type="match status" value="1"/>
</dbReference>
<gene>
    <name evidence="8" type="ORF">L21SP2_1198</name>
</gene>
<dbReference type="PRINTS" id="PR00953">
    <property type="entry name" value="TYPE3IMRPROT"/>
</dbReference>
<keyword evidence="9" id="KW-1185">Reference proteome</keyword>
<dbReference type="GO" id="GO:0005886">
    <property type="term" value="C:plasma membrane"/>
    <property type="evidence" value="ECO:0007669"/>
    <property type="project" value="UniProtKB-SubCell"/>
</dbReference>
<keyword evidence="8" id="KW-0282">Flagellum</keyword>
<dbReference type="InterPro" id="IPR002010">
    <property type="entry name" value="T3SS_IM_R"/>
</dbReference>
<feature type="transmembrane region" description="Helical" evidence="7">
    <location>
        <begin position="89"/>
        <end position="110"/>
    </location>
</feature>
<dbReference type="AlphaFoldDB" id="V5WGC6"/>
<feature type="transmembrane region" description="Helical" evidence="7">
    <location>
        <begin position="12"/>
        <end position="30"/>
    </location>
</feature>
<feature type="transmembrane region" description="Helical" evidence="7">
    <location>
        <begin position="237"/>
        <end position="258"/>
    </location>
</feature>
<dbReference type="OrthoDB" id="363096at2"/>
<dbReference type="PANTHER" id="PTHR30065:SF1">
    <property type="entry name" value="SURFACE PRESENTATION OF ANTIGENS PROTEIN SPAR"/>
    <property type="match status" value="1"/>
</dbReference>
<accession>V5WGC6</accession>
<dbReference type="Pfam" id="PF01311">
    <property type="entry name" value="Bac_export_1"/>
    <property type="match status" value="1"/>
</dbReference>
<keyword evidence="3" id="KW-1003">Cell membrane</keyword>
<dbReference type="RefSeq" id="WP_024267523.1">
    <property type="nucleotide sequence ID" value="NC_023035.1"/>
</dbReference>
<sequence>MFWNELGPQAAVFFLIFARVFALLSVAPLFSSSSLPGMARVGLTLLTSVLILPWINVAEITSLQQEVVDFSAMGLPAADAAVADFGLKYVFLLIGEAFIGILQGFILNLITMAFQSAGQFFTMQMGFGASAVFDPMAQEQIPLMGQFFNLVAMLVFLIINGFQKLFFTGILVSFQAVRAADLIRAQGVFMEVFIGSMAVLFRQAMSMAFPIFGTLFLVQVTMGLLAKAAPQMNLLMLGFPLAILVTFTILLFVIPVLMNTFGAVFDNGFNVIESLLMQLRGSPI</sequence>
<evidence type="ECO:0000256" key="5">
    <source>
        <dbReference type="ARBA" id="ARBA00022989"/>
    </source>
</evidence>
<comment type="subcellular location">
    <subcellularLocation>
        <location evidence="1">Cell membrane</location>
        <topology evidence="1">Multi-pass membrane protein</topology>
    </subcellularLocation>
</comment>
<organism evidence="8 9">
    <name type="scientific">Salinispira pacifica</name>
    <dbReference type="NCBI Taxonomy" id="1307761"/>
    <lineage>
        <taxon>Bacteria</taxon>
        <taxon>Pseudomonadati</taxon>
        <taxon>Spirochaetota</taxon>
        <taxon>Spirochaetia</taxon>
        <taxon>Spirochaetales</taxon>
        <taxon>Spirochaetaceae</taxon>
        <taxon>Salinispira</taxon>
    </lineage>
</organism>
<feature type="transmembrane region" description="Helical" evidence="7">
    <location>
        <begin position="143"/>
        <end position="162"/>
    </location>
</feature>